<dbReference type="OrthoDB" id="1431564at2"/>
<proteinExistence type="predicted"/>
<feature type="signal peptide" evidence="1">
    <location>
        <begin position="1"/>
        <end position="18"/>
    </location>
</feature>
<dbReference type="EMBL" id="JTDV01000016">
    <property type="protein sequence ID" value="KJD31301.1"/>
    <property type="molecule type" value="Genomic_DNA"/>
</dbReference>
<dbReference type="PATRIC" id="fig|1382798.3.peg.1736"/>
<accession>A0A0D7VWU1</accession>
<dbReference type="AlphaFoldDB" id="A0A0D7VWU1"/>
<dbReference type="Proteomes" id="UP000032361">
    <property type="component" value="Unassembled WGS sequence"/>
</dbReference>
<keyword evidence="1" id="KW-0732">Signal</keyword>
<dbReference type="RefSeq" id="WP_044627549.1">
    <property type="nucleotide sequence ID" value="NZ_JTDV01000016.1"/>
</dbReference>
<evidence type="ECO:0000256" key="1">
    <source>
        <dbReference type="SAM" id="SignalP"/>
    </source>
</evidence>
<dbReference type="InterPro" id="IPR011990">
    <property type="entry name" value="TPR-like_helical_dom_sf"/>
</dbReference>
<evidence type="ECO:0000313" key="3">
    <source>
        <dbReference type="Proteomes" id="UP000032361"/>
    </source>
</evidence>
<feature type="chain" id="PRO_5002325405" description="Tetratricopeptide repeat protein" evidence="1">
    <location>
        <begin position="19"/>
        <end position="238"/>
    </location>
</feature>
<evidence type="ECO:0000313" key="2">
    <source>
        <dbReference type="EMBL" id="KJD31301.1"/>
    </source>
</evidence>
<organism evidence="2 3">
    <name type="scientific">Neotamlana nanhaiensis</name>
    <dbReference type="NCBI Taxonomy" id="1382798"/>
    <lineage>
        <taxon>Bacteria</taxon>
        <taxon>Pseudomonadati</taxon>
        <taxon>Bacteroidota</taxon>
        <taxon>Flavobacteriia</taxon>
        <taxon>Flavobacteriales</taxon>
        <taxon>Flavobacteriaceae</taxon>
        <taxon>Neotamlana</taxon>
    </lineage>
</organism>
<protein>
    <recommendedName>
        <fullName evidence="4">Tetratricopeptide repeat protein</fullName>
    </recommendedName>
</protein>
<comment type="caution">
    <text evidence="2">The sequence shown here is derived from an EMBL/GenBank/DDBJ whole genome shotgun (WGS) entry which is preliminary data.</text>
</comment>
<dbReference type="STRING" id="1382798.PK35_15840"/>
<gene>
    <name evidence="2" type="ORF">PK35_15840</name>
</gene>
<sequence>MKKLITIVLVIFAVTLNAQSNTDLLKHYEAYYQQMKSQGDVQGIINAMTHLNVLQPSEARKDTLAYIYMSENKYVQAINTIGFDKNASDSDIALEVKAVSLKALKRPELAIGHFEEIFKRNPNVYVAYDLAELNMSTQNIAEVEKHITYGLANAKDDMKKAFYETQQPYEVPLKSAFMYLNALNTFNKDRKNNIDAAVDILDAALKTAPNFNLIQLTKTELLRQKQALQAQEASQEKK</sequence>
<dbReference type="Gene3D" id="1.25.40.10">
    <property type="entry name" value="Tetratricopeptide repeat domain"/>
    <property type="match status" value="1"/>
</dbReference>
<evidence type="ECO:0008006" key="4">
    <source>
        <dbReference type="Google" id="ProtNLM"/>
    </source>
</evidence>
<name>A0A0D7VWU1_9FLAO</name>
<reference evidence="2 3" key="1">
    <citation type="journal article" date="2015" name="Antonie Van Leeuwenhoek">
        <title>Tamlana nanhaiensis sp. nov., isolated from surface seawater collected from the South China Sea.</title>
        <authorList>
            <person name="Liu X."/>
            <person name="Lai Q."/>
            <person name="Du Y."/>
            <person name="Li G."/>
            <person name="Sun F."/>
            <person name="Shao Z."/>
        </authorList>
    </citation>
    <scope>NUCLEOTIDE SEQUENCE [LARGE SCALE GENOMIC DNA]</scope>
    <source>
        <strain evidence="2 3">FHC16</strain>
    </source>
</reference>
<dbReference type="SUPFAM" id="SSF48452">
    <property type="entry name" value="TPR-like"/>
    <property type="match status" value="1"/>
</dbReference>
<keyword evidence="3" id="KW-1185">Reference proteome</keyword>